<dbReference type="InterPro" id="IPR036291">
    <property type="entry name" value="NAD(P)-bd_dom_sf"/>
</dbReference>
<evidence type="ECO:0000313" key="2">
    <source>
        <dbReference type="EMBL" id="MFB9579576.1"/>
    </source>
</evidence>
<evidence type="ECO:0000259" key="1">
    <source>
        <dbReference type="SMART" id="SM00881"/>
    </source>
</evidence>
<dbReference type="Pfam" id="PF13380">
    <property type="entry name" value="CoA_binding_2"/>
    <property type="match status" value="1"/>
</dbReference>
<accession>A0ABV5RQH7</accession>
<dbReference type="SUPFAM" id="SSF51735">
    <property type="entry name" value="NAD(P)-binding Rossmann-fold domains"/>
    <property type="match status" value="1"/>
</dbReference>
<dbReference type="EMBL" id="JBHMCG010000224">
    <property type="protein sequence ID" value="MFB9579576.1"/>
    <property type="molecule type" value="Genomic_DNA"/>
</dbReference>
<dbReference type="PANTHER" id="PTHR42793:SF1">
    <property type="entry name" value="PEPTIDYL-LYSINE N-ACETYLTRANSFERASE PATZ"/>
    <property type="match status" value="1"/>
</dbReference>
<keyword evidence="3" id="KW-1185">Reference proteome</keyword>
<dbReference type="Pfam" id="PF13607">
    <property type="entry name" value="Succ_CoA_lig"/>
    <property type="match status" value="1"/>
</dbReference>
<protein>
    <submittedName>
        <fullName evidence="2">CoA-binding protein</fullName>
    </submittedName>
</protein>
<name>A0ABV5RQH7_9ACTN</name>
<sequence length="475" mass="49837">MNVHHTGHALPLPLRGHPSPLLNPRHVAVVGASNRPSNAGLSFVRALRAARFGGRISAVNRDGANVEGALGASSLGDLPDPPDLAILAVPAPLVTRAAKDAAAAGVRALHVFTGGFTELSDAEAAAEQDRLVRTCNEAGIALIGPNCMGLYRPRAGLAFREDQPMLDGPVGLVSQSGGVVIAATHQLAARGLGVATAISFGNGAQLGAGSWSEFLAEAGEHSVLAVYVESANEPDLAERLERAARHRPVVVCVGPSGHAATAAARRHTGAPGGPVLPQEWPDGVVAVSSIEQLITATEWHARRPLPERPPRVAVVTISGGVGVLAASSLEAAGVRLSRFTDDTRQALQGHAGRALVSIENPVDLGARYLSRKLTAGVLTTLGAEPGVDITLFHLVWDHLVDVDRRNPGYAEGYLNLLLGHAENRDDFAVYFPPMVDDAQERSIRDRLHQAGIPVFETWDAAARTLSATRSPHRTN</sequence>
<organism evidence="2 3">
    <name type="scientific">Streptomyces yanii</name>
    <dbReference type="NCBI Taxonomy" id="78510"/>
    <lineage>
        <taxon>Bacteria</taxon>
        <taxon>Bacillati</taxon>
        <taxon>Actinomycetota</taxon>
        <taxon>Actinomycetes</taxon>
        <taxon>Kitasatosporales</taxon>
        <taxon>Streptomycetaceae</taxon>
        <taxon>Streptomyces</taxon>
    </lineage>
</organism>
<dbReference type="Gene3D" id="3.40.50.261">
    <property type="entry name" value="Succinyl-CoA synthetase domains"/>
    <property type="match status" value="2"/>
</dbReference>
<evidence type="ECO:0000313" key="3">
    <source>
        <dbReference type="Proteomes" id="UP001589710"/>
    </source>
</evidence>
<dbReference type="Gene3D" id="3.40.50.720">
    <property type="entry name" value="NAD(P)-binding Rossmann-like Domain"/>
    <property type="match status" value="1"/>
</dbReference>
<proteinExistence type="predicted"/>
<dbReference type="InterPro" id="IPR016102">
    <property type="entry name" value="Succinyl-CoA_synth-like"/>
</dbReference>
<dbReference type="PANTHER" id="PTHR42793">
    <property type="entry name" value="COA BINDING DOMAIN CONTAINING PROTEIN"/>
    <property type="match status" value="1"/>
</dbReference>
<comment type="caution">
    <text evidence="2">The sequence shown here is derived from an EMBL/GenBank/DDBJ whole genome shotgun (WGS) entry which is preliminary data.</text>
</comment>
<dbReference type="SUPFAM" id="SSF52210">
    <property type="entry name" value="Succinyl-CoA synthetase domains"/>
    <property type="match status" value="2"/>
</dbReference>
<feature type="domain" description="CoA-binding" evidence="1">
    <location>
        <begin position="21"/>
        <end position="116"/>
    </location>
</feature>
<dbReference type="InterPro" id="IPR032875">
    <property type="entry name" value="Succ_CoA_lig_flav_dom"/>
</dbReference>
<dbReference type="Proteomes" id="UP001589710">
    <property type="component" value="Unassembled WGS sequence"/>
</dbReference>
<dbReference type="SMART" id="SM00881">
    <property type="entry name" value="CoA_binding"/>
    <property type="match status" value="1"/>
</dbReference>
<dbReference type="InterPro" id="IPR003781">
    <property type="entry name" value="CoA-bd"/>
</dbReference>
<gene>
    <name evidence="2" type="ORF">ACFFTL_46870</name>
</gene>
<reference evidence="2 3" key="1">
    <citation type="submission" date="2024-09" db="EMBL/GenBank/DDBJ databases">
        <authorList>
            <person name="Sun Q."/>
            <person name="Mori K."/>
        </authorList>
    </citation>
    <scope>NUCLEOTIDE SEQUENCE [LARGE SCALE GENOMIC DNA]</scope>
    <source>
        <strain evidence="2 3">JCM 3331</strain>
    </source>
</reference>
<dbReference type="RefSeq" id="WP_345509868.1">
    <property type="nucleotide sequence ID" value="NZ_BAAAXD010000005.1"/>
</dbReference>